<dbReference type="SUPFAM" id="SSF46626">
    <property type="entry name" value="Cytochrome c"/>
    <property type="match status" value="2"/>
</dbReference>
<evidence type="ECO:0000256" key="7">
    <source>
        <dbReference type="PROSITE-ProRule" id="PRU00433"/>
    </source>
</evidence>
<keyword evidence="5" id="KW-0560">Oxidoreductase</keyword>
<evidence type="ECO:0000256" key="4">
    <source>
        <dbReference type="ARBA" id="ARBA00022729"/>
    </source>
</evidence>
<accession>A0A345PB47</accession>
<dbReference type="PANTHER" id="PTHR30600:SF10">
    <property type="entry name" value="BLL6722 PROTEIN"/>
    <property type="match status" value="1"/>
</dbReference>
<dbReference type="KEGG" id="mbah:HYN46_03440"/>
<gene>
    <name evidence="10" type="ORF">HYN46_03440</name>
</gene>
<dbReference type="InterPro" id="IPR009056">
    <property type="entry name" value="Cyt_c-like_dom"/>
</dbReference>
<keyword evidence="2 7" id="KW-0349">Heme</keyword>
<dbReference type="Proteomes" id="UP000253940">
    <property type="component" value="Chromosome"/>
</dbReference>
<dbReference type="InterPro" id="IPR036909">
    <property type="entry name" value="Cyt_c-like_dom_sf"/>
</dbReference>
<dbReference type="Pfam" id="PF03150">
    <property type="entry name" value="CCP_MauG"/>
    <property type="match status" value="1"/>
</dbReference>
<dbReference type="PANTHER" id="PTHR30600">
    <property type="entry name" value="CYTOCHROME C PEROXIDASE-RELATED"/>
    <property type="match status" value="1"/>
</dbReference>
<protein>
    <submittedName>
        <fullName evidence="10">Cytochrome-c peroxidase</fullName>
    </submittedName>
</protein>
<dbReference type="GO" id="GO:0009055">
    <property type="term" value="F:electron transfer activity"/>
    <property type="evidence" value="ECO:0007669"/>
    <property type="project" value="InterPro"/>
</dbReference>
<feature type="compositionally biased region" description="Low complexity" evidence="8">
    <location>
        <begin position="34"/>
        <end position="46"/>
    </location>
</feature>
<dbReference type="GO" id="GO:0020037">
    <property type="term" value="F:heme binding"/>
    <property type="evidence" value="ECO:0007669"/>
    <property type="project" value="InterPro"/>
</dbReference>
<dbReference type="GO" id="GO:0046872">
    <property type="term" value="F:metal ion binding"/>
    <property type="evidence" value="ECO:0007669"/>
    <property type="project" value="UniProtKB-KW"/>
</dbReference>
<evidence type="ECO:0000313" key="10">
    <source>
        <dbReference type="EMBL" id="AXI04506.1"/>
    </source>
</evidence>
<evidence type="ECO:0000259" key="9">
    <source>
        <dbReference type="PROSITE" id="PS51007"/>
    </source>
</evidence>
<dbReference type="InterPro" id="IPR004852">
    <property type="entry name" value="Di-haem_cyt_c_peroxidsae"/>
</dbReference>
<reference evidence="10 11" key="1">
    <citation type="submission" date="2018-07" db="EMBL/GenBank/DDBJ databases">
        <title>Genome sequencing of Moraxellaceae gen. HYN0046.</title>
        <authorList>
            <person name="Kim M."/>
            <person name="Yi H."/>
        </authorList>
    </citation>
    <scope>NUCLEOTIDE SEQUENCE [LARGE SCALE GENOMIC DNA]</scope>
    <source>
        <strain evidence="10 11">HYN0046</strain>
    </source>
</reference>
<dbReference type="Gene3D" id="1.10.760.10">
    <property type="entry name" value="Cytochrome c-like domain"/>
    <property type="match status" value="2"/>
</dbReference>
<dbReference type="OrthoDB" id="9805202at2"/>
<dbReference type="GO" id="GO:0004130">
    <property type="term" value="F:cytochrome-c peroxidase activity"/>
    <property type="evidence" value="ECO:0007669"/>
    <property type="project" value="TreeGrafter"/>
</dbReference>
<organism evidence="10 11">
    <name type="scientific">Aquirhabdus parva</name>
    <dbReference type="NCBI Taxonomy" id="2283318"/>
    <lineage>
        <taxon>Bacteria</taxon>
        <taxon>Pseudomonadati</taxon>
        <taxon>Pseudomonadota</taxon>
        <taxon>Gammaproteobacteria</taxon>
        <taxon>Moraxellales</taxon>
        <taxon>Moraxellaceae</taxon>
        <taxon>Aquirhabdus</taxon>
    </lineage>
</organism>
<comment type="subcellular location">
    <subcellularLocation>
        <location evidence="1">Cell envelope</location>
    </subcellularLocation>
</comment>
<dbReference type="InterPro" id="IPR051395">
    <property type="entry name" value="Cytochrome_c_Peroxidase/MauG"/>
</dbReference>
<name>A0A345PB47_9GAMM</name>
<evidence type="ECO:0000256" key="1">
    <source>
        <dbReference type="ARBA" id="ARBA00004196"/>
    </source>
</evidence>
<evidence type="ECO:0000256" key="3">
    <source>
        <dbReference type="ARBA" id="ARBA00022723"/>
    </source>
</evidence>
<evidence type="ECO:0000256" key="5">
    <source>
        <dbReference type="ARBA" id="ARBA00023002"/>
    </source>
</evidence>
<sequence>MQCINDTLVPTGFAMACMLVLGLLSGCDSHHNPDQSSASSSTQPSSPITPPPLSVMAQIGQKLFFDPSLSASGKLSCASCHSPEHAFGPANGLTAQFGGESLDRQGARAVPNLTYSRETPNFTIGIDDDSGTEQRVPPSPVHGNIQAVLGAVPAPNPLKLAKTPTTQAKSANSAPNLSAMIPQGGFFWDGRANTLQGQALGPLLNPLEMANPSPQALIKKIKKLSYVKALAELAGPSAMTNDNLLLSEALFAISRYQTESPSFAAYTSKYDFYLQGKTQLSAAEKHGLDLFNAPDKGNCAACHLDKPSAEGRPPLFTDYQYEALGVPRNMTIKANQNTHYYDLGICGPTRQDDYAKQPTNCGLFKTPSLRNVAMRQTFFHNGIYHNLTDVLHFYVNRDIHPELVYPKLANGHIDKFNDLPQKYQQNIDFTDAPFNRKIGDTAVLNDSEIQDVVAFLKTLNDGYQLPH</sequence>
<evidence type="ECO:0000256" key="6">
    <source>
        <dbReference type="ARBA" id="ARBA00023004"/>
    </source>
</evidence>
<dbReference type="AlphaFoldDB" id="A0A345PB47"/>
<feature type="region of interest" description="Disordered" evidence="8">
    <location>
        <begin position="31"/>
        <end position="53"/>
    </location>
</feature>
<evidence type="ECO:0000256" key="2">
    <source>
        <dbReference type="ARBA" id="ARBA00022617"/>
    </source>
</evidence>
<keyword evidence="11" id="KW-1185">Reference proteome</keyword>
<dbReference type="GO" id="GO:0030313">
    <property type="term" value="C:cell envelope"/>
    <property type="evidence" value="ECO:0007669"/>
    <property type="project" value="UniProtKB-SubCell"/>
</dbReference>
<feature type="domain" description="Cytochrome c" evidence="9">
    <location>
        <begin position="282"/>
        <end position="460"/>
    </location>
</feature>
<keyword evidence="4" id="KW-0732">Signal</keyword>
<keyword evidence="3 7" id="KW-0479">Metal-binding</keyword>
<keyword evidence="10" id="KW-0575">Peroxidase</keyword>
<evidence type="ECO:0000313" key="11">
    <source>
        <dbReference type="Proteomes" id="UP000253940"/>
    </source>
</evidence>
<dbReference type="EMBL" id="CP031222">
    <property type="protein sequence ID" value="AXI04506.1"/>
    <property type="molecule type" value="Genomic_DNA"/>
</dbReference>
<proteinExistence type="predicted"/>
<evidence type="ECO:0000256" key="8">
    <source>
        <dbReference type="SAM" id="MobiDB-lite"/>
    </source>
</evidence>
<dbReference type="PROSITE" id="PS51007">
    <property type="entry name" value="CYTC"/>
    <property type="match status" value="1"/>
</dbReference>
<keyword evidence="6 7" id="KW-0408">Iron</keyword>